<dbReference type="OrthoDB" id="73890at2759"/>
<evidence type="ECO:0000313" key="8">
    <source>
        <dbReference type="EMBL" id="KGG52166.1"/>
    </source>
</evidence>
<accession>A0A098VWN2</accession>
<comment type="subcellular location">
    <subcellularLocation>
        <location evidence="1">Cytoplasm</location>
    </subcellularLocation>
</comment>
<name>A0A098VWN2_9MICR</name>
<gene>
    <name evidence="8" type="ORF">DI09_1p160</name>
</gene>
<keyword evidence="6 8" id="KW-0808">Transferase</keyword>
<dbReference type="AlphaFoldDB" id="A0A098VWN2"/>
<proteinExistence type="inferred from homology"/>
<dbReference type="Gene3D" id="3.40.50.150">
    <property type="entry name" value="Vaccinia Virus protein VP39"/>
    <property type="match status" value="2"/>
</dbReference>
<keyword evidence="4" id="KW-0963">Cytoplasm</keyword>
<comment type="similarity">
    <text evidence="2">Belongs to the methyltransferase superfamily. L-isoaspartyl/D-aspartyl protein methyltransferase family.</text>
</comment>
<dbReference type="EC" id="2.1.1.77" evidence="3"/>
<keyword evidence="7" id="KW-0949">S-adenosyl-L-methionine</keyword>
<dbReference type="EMBL" id="JMKJ01000111">
    <property type="protein sequence ID" value="KGG52166.1"/>
    <property type="molecule type" value="Genomic_DNA"/>
</dbReference>
<sequence>MVLEIEAILYLSLELLHDSALMRIFSSVDRKYFIPNSYLENPLDVYMDAPHYIGFNATISAPHMACTDSIKLVIACISAIPNARATFTPQLQSIRHRIWFGSINSPFLFPIYQNGRTIGIDHIPELVSQSISNVAESGHKALLDGNVLEFLVADGRDGYAMESPYDVIHIGAGVSELPGKIVSQLKPNGILVAPIGPEGHQIFQVITKISQQKVTTKTITAVRYIPLTSANGQLANR</sequence>
<dbReference type="SUPFAM" id="SSF53335">
    <property type="entry name" value="S-adenosyl-L-methionine-dependent methyltransferases"/>
    <property type="match status" value="1"/>
</dbReference>
<dbReference type="GO" id="GO:0005737">
    <property type="term" value="C:cytoplasm"/>
    <property type="evidence" value="ECO:0007669"/>
    <property type="project" value="UniProtKB-SubCell"/>
</dbReference>
<comment type="caution">
    <text evidence="8">The sequence shown here is derived from an EMBL/GenBank/DDBJ whole genome shotgun (WGS) entry which is preliminary data.</text>
</comment>
<organism evidence="8 9">
    <name type="scientific">Mitosporidium daphniae</name>
    <dbReference type="NCBI Taxonomy" id="1485682"/>
    <lineage>
        <taxon>Eukaryota</taxon>
        <taxon>Fungi</taxon>
        <taxon>Fungi incertae sedis</taxon>
        <taxon>Microsporidia</taxon>
        <taxon>Mitosporidium</taxon>
    </lineage>
</organism>
<dbReference type="Pfam" id="PF01135">
    <property type="entry name" value="PCMT"/>
    <property type="match status" value="2"/>
</dbReference>
<dbReference type="PANTHER" id="PTHR11579:SF0">
    <property type="entry name" value="PROTEIN-L-ISOASPARTATE(D-ASPARTATE) O-METHYLTRANSFERASE"/>
    <property type="match status" value="1"/>
</dbReference>
<reference evidence="8 9" key="1">
    <citation type="submission" date="2014-04" db="EMBL/GenBank/DDBJ databases">
        <title>A new species of microsporidia sheds light on the evolution of extreme parasitism.</title>
        <authorList>
            <person name="Haag K.L."/>
            <person name="James T.Y."/>
            <person name="Larsson R."/>
            <person name="Schaer T.M."/>
            <person name="Refardt D."/>
            <person name="Pombert J.-F."/>
            <person name="Ebert D."/>
        </authorList>
    </citation>
    <scope>NUCLEOTIDE SEQUENCE [LARGE SCALE GENOMIC DNA]</scope>
    <source>
        <strain evidence="8 9">UGP3</strain>
        <tissue evidence="8">Spores</tissue>
    </source>
</reference>
<evidence type="ECO:0000256" key="7">
    <source>
        <dbReference type="ARBA" id="ARBA00022691"/>
    </source>
</evidence>
<evidence type="ECO:0000256" key="5">
    <source>
        <dbReference type="ARBA" id="ARBA00022603"/>
    </source>
</evidence>
<dbReference type="PANTHER" id="PTHR11579">
    <property type="entry name" value="PROTEIN-L-ISOASPARTATE O-METHYLTRANSFERASE"/>
    <property type="match status" value="1"/>
</dbReference>
<dbReference type="InterPro" id="IPR029063">
    <property type="entry name" value="SAM-dependent_MTases_sf"/>
</dbReference>
<evidence type="ECO:0000256" key="2">
    <source>
        <dbReference type="ARBA" id="ARBA00005369"/>
    </source>
</evidence>
<keyword evidence="5 8" id="KW-0489">Methyltransferase</keyword>
<protein>
    <recommendedName>
        <fullName evidence="3">protein-L-isoaspartate(D-aspartate) O-methyltransferase</fullName>
        <ecNumber evidence="3">2.1.1.77</ecNumber>
    </recommendedName>
</protein>
<dbReference type="InterPro" id="IPR000682">
    <property type="entry name" value="PCMT"/>
</dbReference>
<dbReference type="GeneID" id="25258903"/>
<dbReference type="RefSeq" id="XP_013238593.1">
    <property type="nucleotide sequence ID" value="XM_013383139.1"/>
</dbReference>
<keyword evidence="9" id="KW-1185">Reference proteome</keyword>
<evidence type="ECO:0000256" key="6">
    <source>
        <dbReference type="ARBA" id="ARBA00022679"/>
    </source>
</evidence>
<evidence type="ECO:0000256" key="4">
    <source>
        <dbReference type="ARBA" id="ARBA00022490"/>
    </source>
</evidence>
<dbReference type="GO" id="GO:0004719">
    <property type="term" value="F:protein-L-isoaspartate (D-aspartate) O-methyltransferase activity"/>
    <property type="evidence" value="ECO:0007669"/>
    <property type="project" value="UniProtKB-EC"/>
</dbReference>
<evidence type="ECO:0000313" key="9">
    <source>
        <dbReference type="Proteomes" id="UP000029725"/>
    </source>
</evidence>
<evidence type="ECO:0000256" key="3">
    <source>
        <dbReference type="ARBA" id="ARBA00011890"/>
    </source>
</evidence>
<dbReference type="VEuPathDB" id="MicrosporidiaDB:DI09_1p160"/>
<dbReference type="Proteomes" id="UP000029725">
    <property type="component" value="Unassembled WGS sequence"/>
</dbReference>
<dbReference type="GO" id="GO:0032259">
    <property type="term" value="P:methylation"/>
    <property type="evidence" value="ECO:0007669"/>
    <property type="project" value="UniProtKB-KW"/>
</dbReference>
<evidence type="ECO:0000256" key="1">
    <source>
        <dbReference type="ARBA" id="ARBA00004496"/>
    </source>
</evidence>
<dbReference type="PROSITE" id="PS01279">
    <property type="entry name" value="PCMT"/>
    <property type="match status" value="1"/>
</dbReference>
<dbReference type="HOGENOM" id="CLU_055432_0_0_1"/>